<dbReference type="SUPFAM" id="SSF52821">
    <property type="entry name" value="Rhodanese/Cell cycle control phosphatase"/>
    <property type="match status" value="1"/>
</dbReference>
<dbReference type="PANTHER" id="PTHR43031">
    <property type="entry name" value="FAD-DEPENDENT OXIDOREDUCTASE"/>
    <property type="match status" value="1"/>
</dbReference>
<dbReference type="PROSITE" id="PS50206">
    <property type="entry name" value="RHODANESE_3"/>
    <property type="match status" value="1"/>
</dbReference>
<accession>A0ABC9TFF8</accession>
<dbReference type="InterPro" id="IPR036873">
    <property type="entry name" value="Rhodanese-like_dom_sf"/>
</dbReference>
<comment type="caution">
    <text evidence="2">The sequence shown here is derived from an EMBL/GenBank/DDBJ whole genome shotgun (WGS) entry which is preliminary data.</text>
</comment>
<evidence type="ECO:0000313" key="2">
    <source>
        <dbReference type="EMBL" id="EPC92243.1"/>
    </source>
</evidence>
<evidence type="ECO:0000259" key="1">
    <source>
        <dbReference type="PROSITE" id="PS50206"/>
    </source>
</evidence>
<dbReference type="PANTHER" id="PTHR43031:SF1">
    <property type="entry name" value="PYRIDINE NUCLEOTIDE-DISULPHIDE OXIDOREDUCTASE"/>
    <property type="match status" value="1"/>
</dbReference>
<dbReference type="EMBL" id="ANKJ01000003">
    <property type="protein sequence ID" value="EPC92243.1"/>
    <property type="molecule type" value="Genomic_DNA"/>
</dbReference>
<protein>
    <recommendedName>
        <fullName evidence="1">Rhodanese domain-containing protein</fullName>
    </recommendedName>
</protein>
<dbReference type="InterPro" id="IPR001763">
    <property type="entry name" value="Rhodanese-like_dom"/>
</dbReference>
<organism evidence="2 3">
    <name type="scientific">Lacticaseibacillus paracasei subsp. paracasei Lpp49</name>
    <dbReference type="NCBI Taxonomy" id="1256213"/>
    <lineage>
        <taxon>Bacteria</taxon>
        <taxon>Bacillati</taxon>
        <taxon>Bacillota</taxon>
        <taxon>Bacilli</taxon>
        <taxon>Lactobacillales</taxon>
        <taxon>Lactobacillaceae</taxon>
        <taxon>Lacticaseibacillus</taxon>
    </lineage>
</organism>
<dbReference type="InterPro" id="IPR050229">
    <property type="entry name" value="GlpE_sulfurtransferase"/>
</dbReference>
<dbReference type="AlphaFoldDB" id="A0ABC9TFF8"/>
<gene>
    <name evidence="2" type="ORF">Lpp49_01758</name>
</gene>
<dbReference type="Gene3D" id="3.40.250.10">
    <property type="entry name" value="Rhodanese-like domain"/>
    <property type="match status" value="1"/>
</dbReference>
<name>A0ABC9TFF8_LACPA</name>
<proteinExistence type="predicted"/>
<evidence type="ECO:0000313" key="3">
    <source>
        <dbReference type="Proteomes" id="UP000014310"/>
    </source>
</evidence>
<dbReference type="Pfam" id="PF00581">
    <property type="entry name" value="Rhodanese"/>
    <property type="match status" value="1"/>
</dbReference>
<dbReference type="RefSeq" id="WP_016382460.1">
    <property type="nucleotide sequence ID" value="NZ_ANKJ01000003.1"/>
</dbReference>
<dbReference type="Proteomes" id="UP000014310">
    <property type="component" value="Unassembled WGS sequence"/>
</dbReference>
<reference evidence="2 3" key="1">
    <citation type="journal article" date="2013" name="PLoS ONE">
        <title>Lactobacillus paracasei comparative genomics: towards species pan-genome definition and exploitation of diversity.</title>
        <authorList>
            <person name="Smokvina T."/>
            <person name="Wels M."/>
            <person name="Polka J."/>
            <person name="Chervaux C."/>
            <person name="Brisse S."/>
            <person name="Boekhorst J."/>
            <person name="van Hylckama Vlieg J.E."/>
            <person name="Siezen R.J."/>
        </authorList>
    </citation>
    <scope>NUCLEOTIDE SEQUENCE [LARGE SCALE GENOMIC DNA]</scope>
    <source>
        <strain evidence="2 3">Lpp49</strain>
    </source>
</reference>
<feature type="domain" description="Rhodanese" evidence="1">
    <location>
        <begin position="29"/>
        <end position="119"/>
    </location>
</feature>
<sequence length="121" mass="13593">MEKEKIELLKTYLSLYIDHFTVLGALEQPNSPYVILDVRNAPAQVKKVQIKHAIAMPAKDLSKHLDSLDQEKTYVVYDWTSGTTLGKQALLILLTHGFKAYELAGALEGWQGMKLPVEPVK</sequence>
<dbReference type="SMART" id="SM00450">
    <property type="entry name" value="RHOD"/>
    <property type="match status" value="1"/>
</dbReference>